<dbReference type="HAMAP" id="MF_00001">
    <property type="entry name" value="Asp_carb_tr"/>
    <property type="match status" value="1"/>
</dbReference>
<evidence type="ECO:0000259" key="8">
    <source>
        <dbReference type="Pfam" id="PF00185"/>
    </source>
</evidence>
<dbReference type="InterPro" id="IPR036901">
    <property type="entry name" value="Asp/Orn_carbamoylTrfase_sf"/>
</dbReference>
<dbReference type="PRINTS" id="PR00101">
    <property type="entry name" value="ATCASE"/>
</dbReference>
<dbReference type="FunFam" id="3.40.50.1370:FF:000007">
    <property type="entry name" value="Aspartate carbamoyltransferase"/>
    <property type="match status" value="1"/>
</dbReference>
<dbReference type="PANTHER" id="PTHR45753:SF6">
    <property type="entry name" value="ASPARTATE CARBAMOYLTRANSFERASE"/>
    <property type="match status" value="1"/>
</dbReference>
<keyword evidence="11" id="KW-1185">Reference proteome</keyword>
<dbReference type="PANTHER" id="PTHR45753">
    <property type="entry name" value="ORNITHINE CARBAMOYLTRANSFERASE, MITOCHONDRIAL"/>
    <property type="match status" value="1"/>
</dbReference>
<dbReference type="InterPro" id="IPR006132">
    <property type="entry name" value="Asp/Orn_carbamoyltranf_P-bd"/>
</dbReference>
<evidence type="ECO:0000259" key="9">
    <source>
        <dbReference type="Pfam" id="PF02729"/>
    </source>
</evidence>
<accession>A0A926HLS5</accession>
<comment type="pathway">
    <text evidence="1 7">Pyrimidine metabolism; UMP biosynthesis via de novo pathway; (S)-dihydroorotate from bicarbonate: step 2/3.</text>
</comment>
<evidence type="ECO:0000256" key="7">
    <source>
        <dbReference type="HAMAP-Rule" id="MF_00001"/>
    </source>
</evidence>
<feature type="binding site" evidence="7">
    <location>
        <position position="136"/>
    </location>
    <ligand>
        <name>carbamoyl phosphate</name>
        <dbReference type="ChEBI" id="CHEBI:58228"/>
    </ligand>
</feature>
<evidence type="ECO:0000256" key="1">
    <source>
        <dbReference type="ARBA" id="ARBA00004852"/>
    </source>
</evidence>
<dbReference type="PROSITE" id="PS00097">
    <property type="entry name" value="CARBAMOYLTRANSFERASE"/>
    <property type="match status" value="1"/>
</dbReference>
<feature type="binding site" evidence="7">
    <location>
        <position position="59"/>
    </location>
    <ligand>
        <name>carbamoyl phosphate</name>
        <dbReference type="ChEBI" id="CHEBI:58228"/>
    </ligand>
</feature>
<evidence type="ECO:0000256" key="2">
    <source>
        <dbReference type="ARBA" id="ARBA00008896"/>
    </source>
</evidence>
<keyword evidence="4 7" id="KW-0665">Pyrimidine biosynthesis</keyword>
<evidence type="ECO:0000256" key="4">
    <source>
        <dbReference type="ARBA" id="ARBA00022975"/>
    </source>
</evidence>
<dbReference type="GO" id="GO:0004070">
    <property type="term" value="F:aspartate carbamoyltransferase activity"/>
    <property type="evidence" value="ECO:0007669"/>
    <property type="project" value="UniProtKB-UniRule"/>
</dbReference>
<name>A0A926HLS5_9FIRM</name>
<comment type="similarity">
    <text evidence="2 7">Belongs to the aspartate/ornithine carbamoyltransferase superfamily. ATCase family.</text>
</comment>
<dbReference type="GO" id="GO:0006520">
    <property type="term" value="P:amino acid metabolic process"/>
    <property type="evidence" value="ECO:0007669"/>
    <property type="project" value="InterPro"/>
</dbReference>
<evidence type="ECO:0000256" key="6">
    <source>
        <dbReference type="ARBA" id="ARBA00048859"/>
    </source>
</evidence>
<feature type="binding site" evidence="7">
    <location>
        <position position="224"/>
    </location>
    <ligand>
        <name>L-aspartate</name>
        <dbReference type="ChEBI" id="CHEBI:29991"/>
    </ligand>
</feature>
<feature type="domain" description="Aspartate/ornithine carbamoyltransferase Asp/Orn-binding" evidence="8">
    <location>
        <begin position="156"/>
        <end position="303"/>
    </location>
</feature>
<feature type="binding site" evidence="7">
    <location>
        <position position="170"/>
    </location>
    <ligand>
        <name>L-aspartate</name>
        <dbReference type="ChEBI" id="CHEBI:29991"/>
    </ligand>
</feature>
<feature type="binding site" evidence="7">
    <location>
        <position position="265"/>
    </location>
    <ligand>
        <name>carbamoyl phosphate</name>
        <dbReference type="ChEBI" id="CHEBI:58228"/>
    </ligand>
</feature>
<dbReference type="RefSeq" id="WP_249284738.1">
    <property type="nucleotide sequence ID" value="NZ_JACRSO010000002.1"/>
</dbReference>
<dbReference type="Gene3D" id="3.40.50.1370">
    <property type="entry name" value="Aspartate/ornithine carbamoyltransferase"/>
    <property type="match status" value="2"/>
</dbReference>
<dbReference type="InterPro" id="IPR006131">
    <property type="entry name" value="Asp_carbamoyltransf_Asp/Orn-bd"/>
</dbReference>
<dbReference type="GO" id="GO:0006207">
    <property type="term" value="P:'de novo' pyrimidine nucleobase biosynthetic process"/>
    <property type="evidence" value="ECO:0007669"/>
    <property type="project" value="InterPro"/>
</dbReference>
<dbReference type="NCBIfam" id="TIGR00670">
    <property type="entry name" value="asp_carb_tr"/>
    <property type="match status" value="1"/>
</dbReference>
<gene>
    <name evidence="7" type="primary">pyrB</name>
    <name evidence="10" type="ORF">H8699_04880</name>
</gene>
<feature type="binding site" evidence="7">
    <location>
        <position position="86"/>
    </location>
    <ligand>
        <name>L-aspartate</name>
        <dbReference type="ChEBI" id="CHEBI:29991"/>
    </ligand>
</feature>
<proteinExistence type="inferred from homology"/>
<dbReference type="InterPro" id="IPR006130">
    <property type="entry name" value="Asp/Orn_carbamoylTrfase"/>
</dbReference>
<dbReference type="Pfam" id="PF00185">
    <property type="entry name" value="OTCace"/>
    <property type="match status" value="1"/>
</dbReference>
<protein>
    <recommendedName>
        <fullName evidence="7">Aspartate carbamoyltransferase</fullName>
        <ecNumber evidence="7">2.1.3.2</ecNumber>
    </recommendedName>
    <alternativeName>
        <fullName evidence="7">Aspartate transcarbamylase</fullName>
        <shortName evidence="7">ATCase</shortName>
    </alternativeName>
</protein>
<reference evidence="10" key="1">
    <citation type="submission" date="2020-08" db="EMBL/GenBank/DDBJ databases">
        <title>Genome public.</title>
        <authorList>
            <person name="Liu C."/>
            <person name="Sun Q."/>
        </authorList>
    </citation>
    <scope>NUCLEOTIDE SEQUENCE</scope>
    <source>
        <strain evidence="10">NSJ-44</strain>
    </source>
</reference>
<feature type="binding site" evidence="7">
    <location>
        <position position="108"/>
    </location>
    <ligand>
        <name>carbamoyl phosphate</name>
        <dbReference type="ChEBI" id="CHEBI:58228"/>
    </ligand>
</feature>
<dbReference type="SUPFAM" id="SSF53671">
    <property type="entry name" value="Aspartate/ornithine carbamoyltransferase"/>
    <property type="match status" value="1"/>
</dbReference>
<dbReference type="GO" id="GO:0005829">
    <property type="term" value="C:cytosol"/>
    <property type="evidence" value="ECO:0007669"/>
    <property type="project" value="TreeGrafter"/>
</dbReference>
<feature type="binding site" evidence="7">
    <location>
        <position position="139"/>
    </location>
    <ligand>
        <name>carbamoyl phosphate</name>
        <dbReference type="ChEBI" id="CHEBI:58228"/>
    </ligand>
</feature>
<dbReference type="AlphaFoldDB" id="A0A926HLS5"/>
<dbReference type="NCBIfam" id="NF002032">
    <property type="entry name" value="PRK00856.1"/>
    <property type="match status" value="1"/>
</dbReference>
<dbReference type="Pfam" id="PF02729">
    <property type="entry name" value="OTCace_N"/>
    <property type="match status" value="1"/>
</dbReference>
<dbReference type="EC" id="2.1.3.2" evidence="7"/>
<feature type="domain" description="Aspartate/ornithine carbamoyltransferase carbamoyl-P binding" evidence="9">
    <location>
        <begin position="6"/>
        <end position="149"/>
    </location>
</feature>
<dbReference type="PRINTS" id="PR00100">
    <property type="entry name" value="AOTCASE"/>
</dbReference>
<dbReference type="InterPro" id="IPR002082">
    <property type="entry name" value="Asp_carbamoyltransf"/>
</dbReference>
<comment type="function">
    <text evidence="5 7">Catalyzes the condensation of carbamoyl phosphate and aspartate to form carbamoyl aspartate and inorganic phosphate, the committed step in the de novo pyrimidine nucleotide biosynthesis pathway.</text>
</comment>
<keyword evidence="3 7" id="KW-0808">Transferase</keyword>
<dbReference type="Proteomes" id="UP000654279">
    <property type="component" value="Unassembled WGS sequence"/>
</dbReference>
<evidence type="ECO:0000256" key="3">
    <source>
        <dbReference type="ARBA" id="ARBA00022679"/>
    </source>
</evidence>
<comment type="caution">
    <text evidence="10">The sequence shown here is derived from an EMBL/GenBank/DDBJ whole genome shotgun (WGS) entry which is preliminary data.</text>
</comment>
<evidence type="ECO:0000256" key="5">
    <source>
        <dbReference type="ARBA" id="ARBA00043884"/>
    </source>
</evidence>
<evidence type="ECO:0000313" key="11">
    <source>
        <dbReference type="Proteomes" id="UP000654279"/>
    </source>
</evidence>
<feature type="binding site" evidence="7">
    <location>
        <position position="58"/>
    </location>
    <ligand>
        <name>carbamoyl phosphate</name>
        <dbReference type="ChEBI" id="CHEBI:58228"/>
    </ligand>
</feature>
<evidence type="ECO:0000313" key="10">
    <source>
        <dbReference type="EMBL" id="MBC8528769.1"/>
    </source>
</evidence>
<feature type="binding site" evidence="7">
    <location>
        <position position="266"/>
    </location>
    <ligand>
        <name>carbamoyl phosphate</name>
        <dbReference type="ChEBI" id="CHEBI:58228"/>
    </ligand>
</feature>
<comment type="catalytic activity">
    <reaction evidence="6 7">
        <text>carbamoyl phosphate + L-aspartate = N-carbamoyl-L-aspartate + phosphate + H(+)</text>
        <dbReference type="Rhea" id="RHEA:20013"/>
        <dbReference type="ChEBI" id="CHEBI:15378"/>
        <dbReference type="ChEBI" id="CHEBI:29991"/>
        <dbReference type="ChEBI" id="CHEBI:32814"/>
        <dbReference type="ChEBI" id="CHEBI:43474"/>
        <dbReference type="ChEBI" id="CHEBI:58228"/>
        <dbReference type="EC" id="2.1.3.2"/>
    </reaction>
</comment>
<dbReference type="GO" id="GO:0044205">
    <property type="term" value="P:'de novo' UMP biosynthetic process"/>
    <property type="evidence" value="ECO:0007669"/>
    <property type="project" value="UniProtKB-UniRule"/>
</dbReference>
<dbReference type="EMBL" id="JACRSO010000002">
    <property type="protein sequence ID" value="MBC8528769.1"/>
    <property type="molecule type" value="Genomic_DNA"/>
</dbReference>
<sequence>MALECKDLLGMQYLNPEQINEIMHTAEQMKQILLQSSKKTPHLQGKSIVTLFYENSTRTRMSFELASKYMSAAAANISASTSSVQKGETLIDTGRTLDRMGTDLIIIRHPMSGAPHLLAKHVKAGVINAGDGMNEHPTQALLDLYTMREKKGADIKGLRVAIVGDVAHSRVARSNIWSLTKLGAQVRICAPRTLMPVELEKTGVQVTSSVEEAVTGADVVMGLRIQLERQKKGLFPSVKEYNDFYGLTPKRIKLADPEVLIMHPGPMNRGVEISSQVADSAASAIDEQVTNGVAVRMALLYMLTRKGSVK</sequence>
<dbReference type="GO" id="GO:0016597">
    <property type="term" value="F:amino acid binding"/>
    <property type="evidence" value="ECO:0007669"/>
    <property type="project" value="InterPro"/>
</dbReference>
<comment type="subunit">
    <text evidence="7">Heterododecamer (2C3:3R2) of six catalytic PyrB chains organized as two trimers (C3), and six regulatory PyrI chains organized as three dimers (R2).</text>
</comment>
<organism evidence="10 11">
    <name type="scientific">Luoshenia tenuis</name>
    <dbReference type="NCBI Taxonomy" id="2763654"/>
    <lineage>
        <taxon>Bacteria</taxon>
        <taxon>Bacillati</taxon>
        <taxon>Bacillota</taxon>
        <taxon>Clostridia</taxon>
        <taxon>Christensenellales</taxon>
        <taxon>Christensenellaceae</taxon>
        <taxon>Luoshenia</taxon>
    </lineage>
</organism>